<dbReference type="STRING" id="185761.SAMN05660282_01268"/>
<evidence type="ECO:0008006" key="3">
    <source>
        <dbReference type="Google" id="ProtNLM"/>
    </source>
</evidence>
<organism evidence="1 2">
    <name type="scientific">Corynebacterium spheniscorum</name>
    <dbReference type="NCBI Taxonomy" id="185761"/>
    <lineage>
        <taxon>Bacteria</taxon>
        <taxon>Bacillati</taxon>
        <taxon>Actinomycetota</taxon>
        <taxon>Actinomycetes</taxon>
        <taxon>Mycobacteriales</taxon>
        <taxon>Corynebacteriaceae</taxon>
        <taxon>Corynebacterium</taxon>
    </lineage>
</organism>
<dbReference type="Gene3D" id="2.130.10.10">
    <property type="entry name" value="YVTN repeat-like/Quinoprotein amine dehydrogenase"/>
    <property type="match status" value="1"/>
</dbReference>
<name>A0A1I2SV13_9CORY</name>
<evidence type="ECO:0000313" key="1">
    <source>
        <dbReference type="EMBL" id="SFG56725.1"/>
    </source>
</evidence>
<dbReference type="InterPro" id="IPR015943">
    <property type="entry name" value="WD40/YVTN_repeat-like_dom_sf"/>
</dbReference>
<reference evidence="1 2" key="1">
    <citation type="submission" date="2016-10" db="EMBL/GenBank/DDBJ databases">
        <authorList>
            <person name="de Groot N.N."/>
        </authorList>
    </citation>
    <scope>NUCLEOTIDE SEQUENCE [LARGE SCALE GENOMIC DNA]</scope>
    <source>
        <strain>J11</strain>
        <strain evidence="2">PG 39</strain>
    </source>
</reference>
<dbReference type="OrthoDB" id="4422274at2"/>
<protein>
    <recommendedName>
        <fullName evidence="3">Prolipoprotein LppL</fullName>
    </recommendedName>
</protein>
<dbReference type="SUPFAM" id="SSF50969">
    <property type="entry name" value="YVTN repeat-like/Quinoprotein amine dehydrogenase"/>
    <property type="match status" value="1"/>
</dbReference>
<dbReference type="AlphaFoldDB" id="A0A1I2SV13"/>
<sequence>MKTRAPWSPVHSGRSLGPISSSVLLAAVLSAGLGLSACSQSTDQEGDEATVGMGNATPAVSPALSGTPAGDALAVPSAITRIDDVVGLGEIIAVRGEKTLAMGTLADFQGDSAKVVELPSAECGDITITEDTVVIPCGTQVLLINDGEITRSIDTEMQVRAAALTSTGEVVVANHEDNKVWVHHPEADAKVDEIIADRPSTQILALPQPEGPDAVVRTWNETTTIQDIQWTKGKPGGTLRVGLGIGRMSPGEDGTLVVSDTTGDQIAIYTADRIIRLHQTAPIDDSPWAVAWDKHNHLAWAASTGTNSLVGYDISQGVPEERQRLSIPENTIFLSVLDDGSLITATKDATELRLIPNPGAGSSAK</sequence>
<dbReference type="Proteomes" id="UP000199065">
    <property type="component" value="Unassembled WGS sequence"/>
</dbReference>
<dbReference type="InterPro" id="IPR011044">
    <property type="entry name" value="Quino_amine_DH_bsu"/>
</dbReference>
<accession>A0A1I2SV13</accession>
<proteinExistence type="predicted"/>
<gene>
    <name evidence="1" type="ORF">SAMN05660282_01268</name>
</gene>
<dbReference type="RefSeq" id="WP_143067455.1">
    <property type="nucleotide sequence ID" value="NZ_VXKI01000004.1"/>
</dbReference>
<dbReference type="EMBL" id="FOPJ01000006">
    <property type="protein sequence ID" value="SFG56725.1"/>
    <property type="molecule type" value="Genomic_DNA"/>
</dbReference>
<keyword evidence="2" id="KW-1185">Reference proteome</keyword>
<evidence type="ECO:0000313" key="2">
    <source>
        <dbReference type="Proteomes" id="UP000199065"/>
    </source>
</evidence>